<keyword evidence="7 10" id="KW-0720">Serine protease</keyword>
<feature type="chain" id="PRO_5043798942" evidence="12">
    <location>
        <begin position="25"/>
        <end position="785"/>
    </location>
</feature>
<feature type="signal peptide" evidence="12">
    <location>
        <begin position="1"/>
        <end position="24"/>
    </location>
</feature>
<dbReference type="Pfam" id="PF00082">
    <property type="entry name" value="Peptidase_S8"/>
    <property type="match status" value="1"/>
</dbReference>
<feature type="active site" description="Charge relay system" evidence="9 10">
    <location>
        <position position="560"/>
    </location>
</feature>
<name>A0AAV9E2D2_ACOCL</name>
<dbReference type="PROSITE" id="PS00138">
    <property type="entry name" value="SUBTILASE_SER"/>
    <property type="match status" value="1"/>
</dbReference>
<evidence type="ECO:0000256" key="2">
    <source>
        <dbReference type="ARBA" id="ARBA00011073"/>
    </source>
</evidence>
<evidence type="ECO:0000313" key="18">
    <source>
        <dbReference type="Proteomes" id="UP001180020"/>
    </source>
</evidence>
<dbReference type="InterPro" id="IPR041469">
    <property type="entry name" value="Subtilisin-like_FN3"/>
</dbReference>
<dbReference type="Pfam" id="PF17766">
    <property type="entry name" value="fn3_6"/>
    <property type="match status" value="1"/>
</dbReference>
<comment type="similarity">
    <text evidence="2 10">Belongs to the peptidase S8 family.</text>
</comment>
<reference evidence="17" key="1">
    <citation type="journal article" date="2023" name="Nat. Commun.">
        <title>Diploid and tetraploid genomes of Acorus and the evolution of monocots.</title>
        <authorList>
            <person name="Ma L."/>
            <person name="Liu K.W."/>
            <person name="Li Z."/>
            <person name="Hsiao Y.Y."/>
            <person name="Qi Y."/>
            <person name="Fu T."/>
            <person name="Tang G.D."/>
            <person name="Zhang D."/>
            <person name="Sun W.H."/>
            <person name="Liu D.K."/>
            <person name="Li Y."/>
            <person name="Chen G.Z."/>
            <person name="Liu X.D."/>
            <person name="Liao X.Y."/>
            <person name="Jiang Y.T."/>
            <person name="Yu X."/>
            <person name="Hao Y."/>
            <person name="Huang J."/>
            <person name="Zhao X.W."/>
            <person name="Ke S."/>
            <person name="Chen Y.Y."/>
            <person name="Wu W.L."/>
            <person name="Hsu J.L."/>
            <person name="Lin Y.F."/>
            <person name="Huang M.D."/>
            <person name="Li C.Y."/>
            <person name="Huang L."/>
            <person name="Wang Z.W."/>
            <person name="Zhao X."/>
            <person name="Zhong W.Y."/>
            <person name="Peng D.H."/>
            <person name="Ahmad S."/>
            <person name="Lan S."/>
            <person name="Zhang J.S."/>
            <person name="Tsai W.C."/>
            <person name="Van de Peer Y."/>
            <person name="Liu Z.J."/>
        </authorList>
    </citation>
    <scope>NUCLEOTIDE SEQUENCE</scope>
    <source>
        <strain evidence="17">CP</strain>
    </source>
</reference>
<reference evidence="17" key="2">
    <citation type="submission" date="2023-06" db="EMBL/GenBank/DDBJ databases">
        <authorList>
            <person name="Ma L."/>
            <person name="Liu K.-W."/>
            <person name="Li Z."/>
            <person name="Hsiao Y.-Y."/>
            <person name="Qi Y."/>
            <person name="Fu T."/>
            <person name="Tang G."/>
            <person name="Zhang D."/>
            <person name="Sun W.-H."/>
            <person name="Liu D.-K."/>
            <person name="Li Y."/>
            <person name="Chen G.-Z."/>
            <person name="Liu X.-D."/>
            <person name="Liao X.-Y."/>
            <person name="Jiang Y.-T."/>
            <person name="Yu X."/>
            <person name="Hao Y."/>
            <person name="Huang J."/>
            <person name="Zhao X.-W."/>
            <person name="Ke S."/>
            <person name="Chen Y.-Y."/>
            <person name="Wu W.-L."/>
            <person name="Hsu J.-L."/>
            <person name="Lin Y.-F."/>
            <person name="Huang M.-D."/>
            <person name="Li C.-Y."/>
            <person name="Huang L."/>
            <person name="Wang Z.-W."/>
            <person name="Zhao X."/>
            <person name="Zhong W.-Y."/>
            <person name="Peng D.-H."/>
            <person name="Ahmad S."/>
            <person name="Lan S."/>
            <person name="Zhang J.-S."/>
            <person name="Tsai W.-C."/>
            <person name="Van De Peer Y."/>
            <person name="Liu Z.-J."/>
        </authorList>
    </citation>
    <scope>NUCLEOTIDE SEQUENCE</scope>
    <source>
        <strain evidence="17">CP</strain>
        <tissue evidence="17">Leaves</tissue>
    </source>
</reference>
<evidence type="ECO:0000256" key="11">
    <source>
        <dbReference type="SAM" id="MobiDB-lite"/>
    </source>
</evidence>
<dbReference type="GO" id="GO:0004252">
    <property type="term" value="F:serine-type endopeptidase activity"/>
    <property type="evidence" value="ECO:0007669"/>
    <property type="project" value="UniProtKB-UniRule"/>
</dbReference>
<feature type="domain" description="Peptidase S8/S53" evidence="13">
    <location>
        <begin position="144"/>
        <end position="618"/>
    </location>
</feature>
<comment type="caution">
    <text evidence="17">The sequence shown here is derived from an EMBL/GenBank/DDBJ whole genome shotgun (WGS) entry which is preliminary data.</text>
</comment>
<proteinExistence type="inferred from homology"/>
<dbReference type="Gene3D" id="2.60.40.2310">
    <property type="match status" value="1"/>
</dbReference>
<dbReference type="GO" id="GO:0005576">
    <property type="term" value="C:extracellular region"/>
    <property type="evidence" value="ECO:0007669"/>
    <property type="project" value="UniProtKB-SubCell"/>
</dbReference>
<evidence type="ECO:0000256" key="12">
    <source>
        <dbReference type="SAM" id="SignalP"/>
    </source>
</evidence>
<dbReference type="GO" id="GO:0048731">
    <property type="term" value="P:system development"/>
    <property type="evidence" value="ECO:0007669"/>
    <property type="project" value="UniProtKB-ARBA"/>
</dbReference>
<dbReference type="GO" id="GO:0006508">
    <property type="term" value="P:proteolysis"/>
    <property type="evidence" value="ECO:0007669"/>
    <property type="project" value="UniProtKB-KW"/>
</dbReference>
<evidence type="ECO:0000256" key="10">
    <source>
        <dbReference type="PROSITE-ProRule" id="PRU01240"/>
    </source>
</evidence>
<keyword evidence="4 10" id="KW-0645">Protease</keyword>
<dbReference type="PANTHER" id="PTHR10795">
    <property type="entry name" value="PROPROTEIN CONVERTASE SUBTILISIN/KEXIN"/>
    <property type="match status" value="1"/>
</dbReference>
<organism evidence="17 18">
    <name type="scientific">Acorus calamus</name>
    <name type="common">Sweet flag</name>
    <dbReference type="NCBI Taxonomy" id="4465"/>
    <lineage>
        <taxon>Eukaryota</taxon>
        <taxon>Viridiplantae</taxon>
        <taxon>Streptophyta</taxon>
        <taxon>Embryophyta</taxon>
        <taxon>Tracheophyta</taxon>
        <taxon>Spermatophyta</taxon>
        <taxon>Magnoliopsida</taxon>
        <taxon>Liliopsida</taxon>
        <taxon>Acoraceae</taxon>
        <taxon>Acorus</taxon>
    </lineage>
</organism>
<evidence type="ECO:0000259" key="14">
    <source>
        <dbReference type="Pfam" id="PF02225"/>
    </source>
</evidence>
<comment type="subcellular location">
    <subcellularLocation>
        <location evidence="1">Secreted</location>
    </subcellularLocation>
</comment>
<dbReference type="Pfam" id="PF05922">
    <property type="entry name" value="Inhibitor_I9"/>
    <property type="match status" value="1"/>
</dbReference>
<dbReference type="InterPro" id="IPR015500">
    <property type="entry name" value="Peptidase_S8_subtilisin-rel"/>
</dbReference>
<dbReference type="InterPro" id="IPR003137">
    <property type="entry name" value="PA_domain"/>
</dbReference>
<dbReference type="Gene3D" id="3.30.70.80">
    <property type="entry name" value="Peptidase S8 propeptide/proteinase inhibitor I9"/>
    <property type="match status" value="1"/>
</dbReference>
<dbReference type="InterPro" id="IPR037045">
    <property type="entry name" value="S8pro/Inhibitor_I9_sf"/>
</dbReference>
<evidence type="ECO:0000256" key="3">
    <source>
        <dbReference type="ARBA" id="ARBA00022525"/>
    </source>
</evidence>
<dbReference type="CDD" id="cd02120">
    <property type="entry name" value="PA_subtilisin_like"/>
    <property type="match status" value="1"/>
</dbReference>
<keyword evidence="8" id="KW-0325">Glycoprotein</keyword>
<dbReference type="Gene3D" id="3.40.50.200">
    <property type="entry name" value="Peptidase S8/S53 domain"/>
    <property type="match status" value="1"/>
</dbReference>
<dbReference type="InterPro" id="IPR010259">
    <property type="entry name" value="S8pro/Inhibitor_I9"/>
</dbReference>
<dbReference type="CDD" id="cd04852">
    <property type="entry name" value="Peptidases_S8_3"/>
    <property type="match status" value="1"/>
</dbReference>
<evidence type="ECO:0000259" key="15">
    <source>
        <dbReference type="Pfam" id="PF05922"/>
    </source>
</evidence>
<dbReference type="EMBL" id="JAUJYO010000009">
    <property type="protein sequence ID" value="KAK1307549.1"/>
    <property type="molecule type" value="Genomic_DNA"/>
</dbReference>
<feature type="domain" description="Subtilisin-like protease fibronectin type-III" evidence="16">
    <location>
        <begin position="675"/>
        <end position="779"/>
    </location>
</feature>
<dbReference type="InterPro" id="IPR000209">
    <property type="entry name" value="Peptidase_S8/S53_dom"/>
</dbReference>
<evidence type="ECO:0000256" key="5">
    <source>
        <dbReference type="ARBA" id="ARBA00022729"/>
    </source>
</evidence>
<feature type="active site" description="Charge relay system" evidence="9 10">
    <location>
        <position position="232"/>
    </location>
</feature>
<evidence type="ECO:0000256" key="9">
    <source>
        <dbReference type="PIRSR" id="PIRSR615500-1"/>
    </source>
</evidence>
<evidence type="ECO:0000256" key="6">
    <source>
        <dbReference type="ARBA" id="ARBA00022801"/>
    </source>
</evidence>
<feature type="compositionally biased region" description="Basic and acidic residues" evidence="11">
    <location>
        <begin position="219"/>
        <end position="233"/>
    </location>
</feature>
<keyword evidence="18" id="KW-1185">Reference proteome</keyword>
<feature type="region of interest" description="Disordered" evidence="11">
    <location>
        <begin position="203"/>
        <end position="239"/>
    </location>
</feature>
<keyword evidence="6 10" id="KW-0378">Hydrolase</keyword>
<sequence>MASTSTHLHRLLLLLVLSITAVHSVDLPNKRKTYIVHVDPNHPKPSVFPTQNDWYSSQLSSASSDAGDPSPPPLLYTYSAALHGFSALLTPSQAHSLLSSSSVVDVYEDPVYTLHTTRTPHFLGLPDDDSVGSPVSADSAALGDVIIGVLDTGVWPESKSFDDAGMPPVPFRWRGECEPSADFKRSLCNRKLIGARSFSRGFRAAMGGDGEDPPRSGGSRRESVSPRDTDGHGTHTASTAAGARVANASLFGYAKGTARGIAGRARIAAYKVCWASGCYGSDILAAMERAISDGVDVLSLSLGGGGSSPFFRDTIAVGAFSAVSRGIFVSCSAGNSGPSSSTIANAAPWIATVGAGTLDRDFPSYAMLGDGKKYTGVSLYSGRGMGAKMVPLIYGNGDNSSGLCLPGMLNPAKVRGKVVFCDRGINARVEKGALVKAAGGVGMILANTAANGEELVADSHLLPAVAVGKKTGDLIRNYLRNNRNSVAVLSFGGTVLGVRPSPVVAAFSSRGPSQVVPGILKPDVIGPGVNILAAWSGSAGPTGLANDTRRTGFNIMSGTSMSCPHISGVAALLKAAHPDWSPSAIKSAMMTTAYTVDNTGSPLKDAAGGGVANPFAYGAGHVNPQKALAPGLVYDAGAQDYIAFLCSLDYTVSQVRAITRQPNATCTKRFSEPGQLNYPSFSVSFSRSRRVVKYVREVTNVGPAAGRVVYDVSVSKTSNVSVTVRPARLVFKRVGEKQRYTAWFRSNKAKTDGSPMTEEVAFGWISWSNEQRQVRSPVVYTWKSY</sequence>
<dbReference type="InterPro" id="IPR036852">
    <property type="entry name" value="Peptidase_S8/S53_dom_sf"/>
</dbReference>
<evidence type="ECO:0000313" key="17">
    <source>
        <dbReference type="EMBL" id="KAK1307549.1"/>
    </source>
</evidence>
<dbReference type="InterPro" id="IPR034197">
    <property type="entry name" value="Peptidases_S8_3"/>
</dbReference>
<dbReference type="FunFam" id="3.50.30.30:FF:000005">
    <property type="entry name" value="subtilisin-like protease SBT1.5"/>
    <property type="match status" value="1"/>
</dbReference>
<dbReference type="InterPro" id="IPR045051">
    <property type="entry name" value="SBT"/>
</dbReference>
<evidence type="ECO:0000256" key="1">
    <source>
        <dbReference type="ARBA" id="ARBA00004613"/>
    </source>
</evidence>
<dbReference type="AlphaFoldDB" id="A0AAV9E2D2"/>
<dbReference type="SUPFAM" id="SSF52743">
    <property type="entry name" value="Subtilisin-like"/>
    <property type="match status" value="1"/>
</dbReference>
<evidence type="ECO:0000259" key="13">
    <source>
        <dbReference type="Pfam" id="PF00082"/>
    </source>
</evidence>
<keyword evidence="5 12" id="KW-0732">Signal</keyword>
<feature type="active site" description="Charge relay system" evidence="9 10">
    <location>
        <position position="151"/>
    </location>
</feature>
<keyword evidence="3" id="KW-0964">Secreted</keyword>
<dbReference type="Pfam" id="PF02225">
    <property type="entry name" value="PA"/>
    <property type="match status" value="1"/>
</dbReference>
<feature type="domain" description="PA" evidence="14">
    <location>
        <begin position="409"/>
        <end position="474"/>
    </location>
</feature>
<protein>
    <submittedName>
        <fullName evidence="17">Subtilisin-like protease</fullName>
    </submittedName>
</protein>
<dbReference type="InterPro" id="IPR023828">
    <property type="entry name" value="Peptidase_S8_Ser-AS"/>
</dbReference>
<evidence type="ECO:0000256" key="8">
    <source>
        <dbReference type="ARBA" id="ARBA00023180"/>
    </source>
</evidence>
<dbReference type="FunFam" id="3.30.70.80:FF:000003">
    <property type="entry name" value="Subtilisin-like protease SBT1.9"/>
    <property type="match status" value="1"/>
</dbReference>
<dbReference type="PROSITE" id="PS51892">
    <property type="entry name" value="SUBTILASE"/>
    <property type="match status" value="1"/>
</dbReference>
<dbReference type="PRINTS" id="PR00723">
    <property type="entry name" value="SUBTILISIN"/>
</dbReference>
<dbReference type="FunFam" id="3.40.50.200:FF:000006">
    <property type="entry name" value="Subtilisin-like protease SBT1.5"/>
    <property type="match status" value="1"/>
</dbReference>
<accession>A0AAV9E2D2</accession>
<evidence type="ECO:0000256" key="7">
    <source>
        <dbReference type="ARBA" id="ARBA00022825"/>
    </source>
</evidence>
<evidence type="ECO:0000256" key="4">
    <source>
        <dbReference type="ARBA" id="ARBA00022670"/>
    </source>
</evidence>
<dbReference type="Gene3D" id="3.50.30.30">
    <property type="match status" value="1"/>
</dbReference>
<dbReference type="Proteomes" id="UP001180020">
    <property type="component" value="Unassembled WGS sequence"/>
</dbReference>
<gene>
    <name evidence="17" type="primary">ARA12</name>
    <name evidence="17" type="ORF">QJS10_CPA09g00102</name>
</gene>
<feature type="domain" description="Inhibitor I9" evidence="15">
    <location>
        <begin position="33"/>
        <end position="115"/>
    </location>
</feature>
<evidence type="ECO:0000259" key="16">
    <source>
        <dbReference type="Pfam" id="PF17766"/>
    </source>
</evidence>